<dbReference type="AlphaFoldDB" id="A0A2Z7CEA1"/>
<feature type="region of interest" description="Disordered" evidence="1">
    <location>
        <begin position="1"/>
        <end position="104"/>
    </location>
</feature>
<protein>
    <submittedName>
        <fullName evidence="2">Uncharacterized protein</fullName>
    </submittedName>
</protein>
<name>A0A2Z7CEA1_9LAMI</name>
<reference evidence="2 3" key="1">
    <citation type="journal article" date="2015" name="Proc. Natl. Acad. Sci. U.S.A.">
        <title>The resurrection genome of Boea hygrometrica: A blueprint for survival of dehydration.</title>
        <authorList>
            <person name="Xiao L."/>
            <person name="Yang G."/>
            <person name="Zhang L."/>
            <person name="Yang X."/>
            <person name="Zhao S."/>
            <person name="Ji Z."/>
            <person name="Zhou Q."/>
            <person name="Hu M."/>
            <person name="Wang Y."/>
            <person name="Chen M."/>
            <person name="Xu Y."/>
            <person name="Jin H."/>
            <person name="Xiao X."/>
            <person name="Hu G."/>
            <person name="Bao F."/>
            <person name="Hu Y."/>
            <person name="Wan P."/>
            <person name="Li L."/>
            <person name="Deng X."/>
            <person name="Kuang T."/>
            <person name="Xiang C."/>
            <person name="Zhu J.K."/>
            <person name="Oliver M.J."/>
            <person name="He Y."/>
        </authorList>
    </citation>
    <scope>NUCLEOTIDE SEQUENCE [LARGE SCALE GENOMIC DNA]</scope>
    <source>
        <strain evidence="3">cv. XS01</strain>
    </source>
</reference>
<organism evidence="2 3">
    <name type="scientific">Dorcoceras hygrometricum</name>
    <dbReference type="NCBI Taxonomy" id="472368"/>
    <lineage>
        <taxon>Eukaryota</taxon>
        <taxon>Viridiplantae</taxon>
        <taxon>Streptophyta</taxon>
        <taxon>Embryophyta</taxon>
        <taxon>Tracheophyta</taxon>
        <taxon>Spermatophyta</taxon>
        <taxon>Magnoliopsida</taxon>
        <taxon>eudicotyledons</taxon>
        <taxon>Gunneridae</taxon>
        <taxon>Pentapetalae</taxon>
        <taxon>asterids</taxon>
        <taxon>lamiids</taxon>
        <taxon>Lamiales</taxon>
        <taxon>Gesneriaceae</taxon>
        <taxon>Didymocarpoideae</taxon>
        <taxon>Trichosporeae</taxon>
        <taxon>Loxocarpinae</taxon>
        <taxon>Dorcoceras</taxon>
    </lineage>
</organism>
<evidence type="ECO:0000256" key="1">
    <source>
        <dbReference type="SAM" id="MobiDB-lite"/>
    </source>
</evidence>
<dbReference type="Proteomes" id="UP000250235">
    <property type="component" value="Unassembled WGS sequence"/>
</dbReference>
<feature type="compositionally biased region" description="Basic residues" evidence="1">
    <location>
        <begin position="1"/>
        <end position="15"/>
    </location>
</feature>
<gene>
    <name evidence="2" type="ORF">F511_22904</name>
</gene>
<evidence type="ECO:0000313" key="2">
    <source>
        <dbReference type="EMBL" id="KZV42980.1"/>
    </source>
</evidence>
<feature type="compositionally biased region" description="Basic and acidic residues" evidence="1">
    <location>
        <begin position="88"/>
        <end position="102"/>
    </location>
</feature>
<evidence type="ECO:0000313" key="3">
    <source>
        <dbReference type="Proteomes" id="UP000250235"/>
    </source>
</evidence>
<feature type="compositionally biased region" description="Basic and acidic residues" evidence="1">
    <location>
        <begin position="19"/>
        <end position="36"/>
    </location>
</feature>
<dbReference type="EMBL" id="KQ998323">
    <property type="protein sequence ID" value="KZV42980.1"/>
    <property type="molecule type" value="Genomic_DNA"/>
</dbReference>
<accession>A0A2Z7CEA1</accession>
<sequence>MKKTMSRHERLRRIQQTKSAKEKSEVLCEPKCKTAERTTQALGRHWRLAPTRFTGNSGTSKVGDGRSPNQGDRNNSDHAINGDGVAAEGRRPDKKPAKEKDASTFTLQRSVALKWKEDKIAFWSAEEFWKLSNGKNFYRGYILEATPIEDVFWSCSSK</sequence>
<proteinExistence type="predicted"/>
<keyword evidence="3" id="KW-1185">Reference proteome</keyword>